<reference evidence="3" key="1">
    <citation type="journal article" date="2019" name="Int. J. Syst. Evol. Microbiol.">
        <title>The Global Catalogue of Microorganisms (GCM) 10K type strain sequencing project: providing services to taxonomists for standard genome sequencing and annotation.</title>
        <authorList>
            <consortium name="The Broad Institute Genomics Platform"/>
            <consortium name="The Broad Institute Genome Sequencing Center for Infectious Disease"/>
            <person name="Wu L."/>
            <person name="Ma J."/>
        </authorList>
    </citation>
    <scope>NUCLEOTIDE SEQUENCE [LARGE SCALE GENOMIC DNA]</scope>
    <source>
        <strain evidence="3">XZYJT-10</strain>
    </source>
</reference>
<proteinExistence type="predicted"/>
<name>A0ABW2HSX5_9ACTN</name>
<dbReference type="RefSeq" id="WP_378970229.1">
    <property type="nucleotide sequence ID" value="NZ_JBHTBJ010000013.1"/>
</dbReference>
<dbReference type="Proteomes" id="UP001596548">
    <property type="component" value="Unassembled WGS sequence"/>
</dbReference>
<evidence type="ECO:0000313" key="2">
    <source>
        <dbReference type="EMBL" id="MFC7276213.1"/>
    </source>
</evidence>
<organism evidence="2 3">
    <name type="scientific">Paractinoplanes rhizophilus</name>
    <dbReference type="NCBI Taxonomy" id="1416877"/>
    <lineage>
        <taxon>Bacteria</taxon>
        <taxon>Bacillati</taxon>
        <taxon>Actinomycetota</taxon>
        <taxon>Actinomycetes</taxon>
        <taxon>Micromonosporales</taxon>
        <taxon>Micromonosporaceae</taxon>
        <taxon>Paractinoplanes</taxon>
    </lineage>
</organism>
<comment type="caution">
    <text evidence="2">The sequence shown here is derived from an EMBL/GenBank/DDBJ whole genome shotgun (WGS) entry which is preliminary data.</text>
</comment>
<keyword evidence="3" id="KW-1185">Reference proteome</keyword>
<gene>
    <name evidence="2" type="ORF">ACFQS1_19650</name>
</gene>
<evidence type="ECO:0000256" key="1">
    <source>
        <dbReference type="SAM" id="MobiDB-lite"/>
    </source>
</evidence>
<sequence>MSNWVLIPCLKALFAEFDRIAPGRDRASDGSIGDAAHGKEVSDHNPDETGSVPIRDSDRVNEVHAIDVDDDLRESDLTMEKVVQFLLGRCRAGKEKRLRYIIYNRRIWSASSGWVQKTYTGASAHTEHAHFSASYTTSLEASTASWHLEDIPVALTAADKAWIDARIDAVAGEVITKLRQTADDLSDTERIRIAQTMLAQKMSGTSAPGNTYERGLNDLVPDLWQLAFFSRTKGGDPVPPAGVFGQILAELATVKAELAGLKAQS</sequence>
<feature type="compositionally biased region" description="Basic and acidic residues" evidence="1">
    <location>
        <begin position="36"/>
        <end position="47"/>
    </location>
</feature>
<evidence type="ECO:0000313" key="3">
    <source>
        <dbReference type="Proteomes" id="UP001596548"/>
    </source>
</evidence>
<accession>A0ABW2HSX5</accession>
<feature type="region of interest" description="Disordered" evidence="1">
    <location>
        <begin position="24"/>
        <end position="55"/>
    </location>
</feature>
<protein>
    <submittedName>
        <fullName evidence="2">Uncharacterized protein</fullName>
    </submittedName>
</protein>
<dbReference type="EMBL" id="JBHTBJ010000013">
    <property type="protein sequence ID" value="MFC7276213.1"/>
    <property type="molecule type" value="Genomic_DNA"/>
</dbReference>